<reference evidence="3 4" key="1">
    <citation type="submission" date="2016-10" db="EMBL/GenBank/DDBJ databases">
        <title>Draft genome sequences of four alkaliphilic bacteria belonging to the Anaerobacillus genus.</title>
        <authorList>
            <person name="Bassil N.M."/>
            <person name="Lloyd J.R."/>
        </authorList>
    </citation>
    <scope>NUCLEOTIDE SEQUENCE [LARGE SCALE GENOMIC DNA]</scope>
    <source>
        <strain evidence="3 4">DSM 15340</strain>
    </source>
</reference>
<organism evidence="3 4">
    <name type="scientific">Anaerobacillus arseniciselenatis</name>
    <dbReference type="NCBI Taxonomy" id="85682"/>
    <lineage>
        <taxon>Bacteria</taxon>
        <taxon>Bacillati</taxon>
        <taxon>Bacillota</taxon>
        <taxon>Bacilli</taxon>
        <taxon>Bacillales</taxon>
        <taxon>Bacillaceae</taxon>
        <taxon>Anaerobacillus</taxon>
    </lineage>
</organism>
<protein>
    <recommendedName>
        <fullName evidence="2">Intracellular proteinase inhibitor BsuPI domain-containing protein</fullName>
    </recommendedName>
</protein>
<name>A0A1S2LGR8_9BACI</name>
<sequence length="241" mass="26612">MKKFFKVLSSVTLATLIIAACGTADDNENVGGSPDTGYEDSNGDVIYDGDLAMDLIANENGAVTYEFQLTNQTEEDIDLTFSSLQEYDYILKDEEGTTVFQYSDGRMFGEAFVEKTIEVNETYAVEVDLSDASQALEDGTYTLEVWSVANELDGVRSSKEVTLLQETGTNGEAVITETGTFVGQIDNNSVEFTDVGGEPRAFRLTEEVREFLDVVQENDAIIYSYYENEDGQLILTEVIVD</sequence>
<dbReference type="Pfam" id="PF12690">
    <property type="entry name" value="BsuPI"/>
    <property type="match status" value="1"/>
</dbReference>
<gene>
    <name evidence="3" type="ORF">BKP35_11545</name>
</gene>
<accession>A0A1S2LGR8</accession>
<keyword evidence="4" id="KW-1185">Reference proteome</keyword>
<dbReference type="EMBL" id="MLQQ01000026">
    <property type="protein sequence ID" value="OIJ11571.1"/>
    <property type="molecule type" value="Genomic_DNA"/>
</dbReference>
<dbReference type="Gene3D" id="2.60.40.2360">
    <property type="entry name" value="Intracellular proteinase inhibitor BsuPI"/>
    <property type="match status" value="1"/>
</dbReference>
<feature type="domain" description="Intracellular proteinase inhibitor BsuPI" evidence="2">
    <location>
        <begin position="58"/>
        <end position="151"/>
    </location>
</feature>
<dbReference type="RefSeq" id="WP_071313504.1">
    <property type="nucleotide sequence ID" value="NZ_MLQQ01000026.1"/>
</dbReference>
<evidence type="ECO:0000313" key="4">
    <source>
        <dbReference type="Proteomes" id="UP000180098"/>
    </source>
</evidence>
<evidence type="ECO:0000256" key="1">
    <source>
        <dbReference type="SAM" id="SignalP"/>
    </source>
</evidence>
<dbReference type="Proteomes" id="UP000180098">
    <property type="component" value="Unassembled WGS sequence"/>
</dbReference>
<feature type="signal peptide" evidence="1">
    <location>
        <begin position="1"/>
        <end position="24"/>
    </location>
</feature>
<proteinExistence type="predicted"/>
<feature type="chain" id="PRO_5010262391" description="Intracellular proteinase inhibitor BsuPI domain-containing protein" evidence="1">
    <location>
        <begin position="25"/>
        <end position="241"/>
    </location>
</feature>
<dbReference type="PROSITE" id="PS51257">
    <property type="entry name" value="PROKAR_LIPOPROTEIN"/>
    <property type="match status" value="1"/>
</dbReference>
<keyword evidence="1" id="KW-0732">Signal</keyword>
<dbReference type="InterPro" id="IPR020481">
    <property type="entry name" value="Intracell_prot_inh_BsuPI"/>
</dbReference>
<evidence type="ECO:0000259" key="2">
    <source>
        <dbReference type="Pfam" id="PF12690"/>
    </source>
</evidence>
<evidence type="ECO:0000313" key="3">
    <source>
        <dbReference type="EMBL" id="OIJ11571.1"/>
    </source>
</evidence>
<dbReference type="InterPro" id="IPR038144">
    <property type="entry name" value="IPI"/>
</dbReference>
<comment type="caution">
    <text evidence="3">The sequence shown here is derived from an EMBL/GenBank/DDBJ whole genome shotgun (WGS) entry which is preliminary data.</text>
</comment>
<dbReference type="OrthoDB" id="2453194at2"/>
<dbReference type="AlphaFoldDB" id="A0A1S2LGR8"/>